<evidence type="ECO:0000256" key="5">
    <source>
        <dbReference type="SAM" id="MobiDB-lite"/>
    </source>
</evidence>
<reference evidence="7" key="1">
    <citation type="submission" date="2022-10" db="EMBL/GenBank/DDBJ databases">
        <title>The WGS of Solirubrobacter sp. CPCC 204708.</title>
        <authorList>
            <person name="Jiang Z."/>
        </authorList>
    </citation>
    <scope>NUCLEOTIDE SEQUENCE</scope>
    <source>
        <strain evidence="7">CPCC 204708</strain>
    </source>
</reference>
<keyword evidence="4" id="KW-0804">Transcription</keyword>
<dbReference type="InterPro" id="IPR036388">
    <property type="entry name" value="WH-like_DNA-bd_sf"/>
</dbReference>
<gene>
    <name evidence="7" type="ORF">OJ962_21540</name>
</gene>
<feature type="compositionally biased region" description="Basic and acidic residues" evidence="5">
    <location>
        <begin position="319"/>
        <end position="330"/>
    </location>
</feature>
<organism evidence="7 8">
    <name type="scientific">Solirubrobacter deserti</name>
    <dbReference type="NCBI Taxonomy" id="2282478"/>
    <lineage>
        <taxon>Bacteria</taxon>
        <taxon>Bacillati</taxon>
        <taxon>Actinomycetota</taxon>
        <taxon>Thermoleophilia</taxon>
        <taxon>Solirubrobacterales</taxon>
        <taxon>Solirubrobacteraceae</taxon>
        <taxon>Solirubrobacter</taxon>
    </lineage>
</organism>
<feature type="compositionally biased region" description="Low complexity" evidence="5">
    <location>
        <begin position="399"/>
        <end position="414"/>
    </location>
</feature>
<evidence type="ECO:0000256" key="2">
    <source>
        <dbReference type="ARBA" id="ARBA00023015"/>
    </source>
</evidence>
<dbReference type="Proteomes" id="UP001147700">
    <property type="component" value="Unassembled WGS sequence"/>
</dbReference>
<feature type="domain" description="RNA polymerase sigma factor 70 region 4 type 2" evidence="6">
    <location>
        <begin position="125"/>
        <end position="171"/>
    </location>
</feature>
<dbReference type="Gene3D" id="1.10.10.10">
    <property type="entry name" value="Winged helix-like DNA-binding domain superfamily/Winged helix DNA-binding domain"/>
    <property type="match status" value="1"/>
</dbReference>
<feature type="compositionally biased region" description="Basic residues" evidence="5">
    <location>
        <begin position="363"/>
        <end position="382"/>
    </location>
</feature>
<protein>
    <submittedName>
        <fullName evidence="7">Sigma-70 family RNA polymerase sigma factor</fullName>
    </submittedName>
</protein>
<dbReference type="InterPro" id="IPR013249">
    <property type="entry name" value="RNA_pol_sigma70_r4_t2"/>
</dbReference>
<dbReference type="RefSeq" id="WP_202955981.1">
    <property type="nucleotide sequence ID" value="NZ_JAPCID010000033.1"/>
</dbReference>
<dbReference type="NCBIfam" id="TIGR02937">
    <property type="entry name" value="sigma70-ECF"/>
    <property type="match status" value="1"/>
</dbReference>
<evidence type="ECO:0000259" key="6">
    <source>
        <dbReference type="Pfam" id="PF08281"/>
    </source>
</evidence>
<dbReference type="InterPro" id="IPR013324">
    <property type="entry name" value="RNA_pol_sigma_r3/r4-like"/>
</dbReference>
<evidence type="ECO:0000256" key="4">
    <source>
        <dbReference type="ARBA" id="ARBA00023163"/>
    </source>
</evidence>
<dbReference type="Pfam" id="PF08281">
    <property type="entry name" value="Sigma70_r4_2"/>
    <property type="match status" value="1"/>
</dbReference>
<accession>A0ABT4RNL2</accession>
<keyword evidence="2" id="KW-0805">Transcription regulation</keyword>
<sequence length="442" mass="46664">MAAITPPTELERLAHERDALVSWLAREFPRTLSIEDVEDIVSEALPTLASDPSLPPGGRRRRVYVRRALERDAIDELRRRHGRALRDGPRLQVPLERAAAVADPTAAPEHDLENQQAADEGRAVVGRTMARLRPDDAEVLRLKYLEGRTPDEIAAELRITRTQYERRLARAGANGVDALSSAEGSSVCKPVRQLLRADRHPSHDEIERLDVHLLDCLHCRAFALRAKGLLEAATLPLIGVLERTAARVGSIFGRGGEPAMQDARDVAIAGGSAVGAGTAVTVGLGTKIAVSCAGVAIAAVCAGPLVSEFAPKPAPAEQRASEQRASKEKTPQATPAASRATPVPTVTVSGPASTPTPSPTAKPKQRAKKAKPTAKERRRRARIAAAKEFGPESATPDVSTSAKASAASVTTTSSAPPPPPPPKPTAAPKGPASSSFGGEFRP</sequence>
<feature type="compositionally biased region" description="Low complexity" evidence="5">
    <location>
        <begin position="340"/>
        <end position="353"/>
    </location>
</feature>
<evidence type="ECO:0000313" key="8">
    <source>
        <dbReference type="Proteomes" id="UP001147700"/>
    </source>
</evidence>
<evidence type="ECO:0000256" key="3">
    <source>
        <dbReference type="ARBA" id="ARBA00023082"/>
    </source>
</evidence>
<evidence type="ECO:0000313" key="7">
    <source>
        <dbReference type="EMBL" id="MDA0140101.1"/>
    </source>
</evidence>
<feature type="compositionally biased region" description="Low complexity" evidence="5">
    <location>
        <begin position="426"/>
        <end position="435"/>
    </location>
</feature>
<comment type="caution">
    <text evidence="7">The sequence shown here is derived from an EMBL/GenBank/DDBJ whole genome shotgun (WGS) entry which is preliminary data.</text>
</comment>
<comment type="similarity">
    <text evidence="1">Belongs to the sigma-70 factor family. ECF subfamily.</text>
</comment>
<dbReference type="InterPro" id="IPR014284">
    <property type="entry name" value="RNA_pol_sigma-70_dom"/>
</dbReference>
<dbReference type="SUPFAM" id="SSF88659">
    <property type="entry name" value="Sigma3 and sigma4 domains of RNA polymerase sigma factors"/>
    <property type="match status" value="1"/>
</dbReference>
<dbReference type="CDD" id="cd06171">
    <property type="entry name" value="Sigma70_r4"/>
    <property type="match status" value="1"/>
</dbReference>
<proteinExistence type="inferred from homology"/>
<dbReference type="EMBL" id="JAPCID010000033">
    <property type="protein sequence ID" value="MDA0140101.1"/>
    <property type="molecule type" value="Genomic_DNA"/>
</dbReference>
<feature type="compositionally biased region" description="Pro residues" evidence="5">
    <location>
        <begin position="415"/>
        <end position="425"/>
    </location>
</feature>
<evidence type="ECO:0000256" key="1">
    <source>
        <dbReference type="ARBA" id="ARBA00010641"/>
    </source>
</evidence>
<keyword evidence="3" id="KW-0731">Sigma factor</keyword>
<name>A0ABT4RNL2_9ACTN</name>
<keyword evidence="8" id="KW-1185">Reference proteome</keyword>
<feature type="region of interest" description="Disordered" evidence="5">
    <location>
        <begin position="313"/>
        <end position="442"/>
    </location>
</feature>